<gene>
    <name evidence="1" type="ORF">KI387_024064</name>
</gene>
<organism evidence="1 2">
    <name type="scientific">Taxus chinensis</name>
    <name type="common">Chinese yew</name>
    <name type="synonym">Taxus wallichiana var. chinensis</name>
    <dbReference type="NCBI Taxonomy" id="29808"/>
    <lineage>
        <taxon>Eukaryota</taxon>
        <taxon>Viridiplantae</taxon>
        <taxon>Streptophyta</taxon>
        <taxon>Embryophyta</taxon>
        <taxon>Tracheophyta</taxon>
        <taxon>Spermatophyta</taxon>
        <taxon>Pinopsida</taxon>
        <taxon>Pinidae</taxon>
        <taxon>Conifers II</taxon>
        <taxon>Cupressales</taxon>
        <taxon>Taxaceae</taxon>
        <taxon>Taxus</taxon>
    </lineage>
</organism>
<proteinExistence type="predicted"/>
<protein>
    <submittedName>
        <fullName evidence="1">Uncharacterized protein</fullName>
    </submittedName>
</protein>
<reference evidence="1 2" key="1">
    <citation type="journal article" date="2021" name="Nat. Plants">
        <title>The Taxus genome provides insights into paclitaxel biosynthesis.</title>
        <authorList>
            <person name="Xiong X."/>
            <person name="Gou J."/>
            <person name="Liao Q."/>
            <person name="Li Y."/>
            <person name="Zhou Q."/>
            <person name="Bi G."/>
            <person name="Li C."/>
            <person name="Du R."/>
            <person name="Wang X."/>
            <person name="Sun T."/>
            <person name="Guo L."/>
            <person name="Liang H."/>
            <person name="Lu P."/>
            <person name="Wu Y."/>
            <person name="Zhang Z."/>
            <person name="Ro D.K."/>
            <person name="Shang Y."/>
            <person name="Huang S."/>
            <person name="Yan J."/>
        </authorList>
    </citation>
    <scope>NUCLEOTIDE SEQUENCE [LARGE SCALE GENOMIC DNA]</scope>
    <source>
        <strain evidence="1">Ta-2019</strain>
    </source>
</reference>
<accession>A0AA38G3J1</accession>
<keyword evidence="2" id="KW-1185">Reference proteome</keyword>
<dbReference type="EMBL" id="JAHRHJ020000005">
    <property type="protein sequence ID" value="KAH9315437.1"/>
    <property type="molecule type" value="Genomic_DNA"/>
</dbReference>
<sequence>MDRTSLESLWRHGVEQWERVKVLSKVVQLDSLSLSLVERCMEGMELCSGPLEDCLAEEMLDEAVRFAGFLLSRDVKAFLAFISSDVGPVYFTHFPVE</sequence>
<dbReference type="Proteomes" id="UP000824469">
    <property type="component" value="Unassembled WGS sequence"/>
</dbReference>
<evidence type="ECO:0000313" key="2">
    <source>
        <dbReference type="Proteomes" id="UP000824469"/>
    </source>
</evidence>
<feature type="non-terminal residue" evidence="1">
    <location>
        <position position="97"/>
    </location>
</feature>
<evidence type="ECO:0000313" key="1">
    <source>
        <dbReference type="EMBL" id="KAH9315437.1"/>
    </source>
</evidence>
<name>A0AA38G3J1_TAXCH</name>
<comment type="caution">
    <text evidence="1">The sequence shown here is derived from an EMBL/GenBank/DDBJ whole genome shotgun (WGS) entry which is preliminary data.</text>
</comment>
<dbReference type="AlphaFoldDB" id="A0AA38G3J1"/>